<evidence type="ECO:0008006" key="4">
    <source>
        <dbReference type="Google" id="ProtNLM"/>
    </source>
</evidence>
<accession>A0ABR9I093</accession>
<evidence type="ECO:0000313" key="2">
    <source>
        <dbReference type="EMBL" id="MBE1496605.1"/>
    </source>
</evidence>
<feature type="signal peptide" evidence="1">
    <location>
        <begin position="1"/>
        <end position="29"/>
    </location>
</feature>
<dbReference type="EMBL" id="JADBEG010000001">
    <property type="protein sequence ID" value="MBE1496605.1"/>
    <property type="molecule type" value="Genomic_DNA"/>
</dbReference>
<keyword evidence="1" id="KW-0732">Signal</keyword>
<organism evidence="2 3">
    <name type="scientific">Amycolatopsis lexingtonensis</name>
    <dbReference type="NCBI Taxonomy" id="218822"/>
    <lineage>
        <taxon>Bacteria</taxon>
        <taxon>Bacillati</taxon>
        <taxon>Actinomycetota</taxon>
        <taxon>Actinomycetes</taxon>
        <taxon>Pseudonocardiales</taxon>
        <taxon>Pseudonocardiaceae</taxon>
        <taxon>Amycolatopsis</taxon>
    </lineage>
</organism>
<sequence length="107" mass="11012">MNSRTAKLMLAATLTAAGLSVSLASPAAAAPAYCSASQYGNGATAYCYASASGTQFRAVAYCKYITPTGSVDYSNFYGAWRIQGDPGNSTVACGLGWSFLSPNAQTR</sequence>
<name>A0ABR9I093_9PSEU</name>
<dbReference type="Proteomes" id="UP000631670">
    <property type="component" value="Unassembled WGS sequence"/>
</dbReference>
<comment type="caution">
    <text evidence="2">The sequence shown here is derived from an EMBL/GenBank/DDBJ whole genome shotgun (WGS) entry which is preliminary data.</text>
</comment>
<dbReference type="RefSeq" id="WP_143265238.1">
    <property type="nucleotide sequence ID" value="NZ_JADBEG010000001.1"/>
</dbReference>
<feature type="chain" id="PRO_5045991982" description="Secreted protein" evidence="1">
    <location>
        <begin position="30"/>
        <end position="107"/>
    </location>
</feature>
<evidence type="ECO:0000313" key="3">
    <source>
        <dbReference type="Proteomes" id="UP000631670"/>
    </source>
</evidence>
<reference evidence="2 3" key="1">
    <citation type="submission" date="2020-10" db="EMBL/GenBank/DDBJ databases">
        <title>Sequencing the genomes of 1000 actinobacteria strains.</title>
        <authorList>
            <person name="Klenk H.-P."/>
        </authorList>
    </citation>
    <scope>NUCLEOTIDE SEQUENCE [LARGE SCALE GENOMIC DNA]</scope>
    <source>
        <strain evidence="2 3">DSM 44653</strain>
    </source>
</reference>
<keyword evidence="3" id="KW-1185">Reference proteome</keyword>
<evidence type="ECO:0000256" key="1">
    <source>
        <dbReference type="SAM" id="SignalP"/>
    </source>
</evidence>
<protein>
    <recommendedName>
        <fullName evidence="4">Secreted protein</fullName>
    </recommendedName>
</protein>
<proteinExistence type="predicted"/>
<gene>
    <name evidence="2" type="ORF">H4696_003705</name>
</gene>